<protein>
    <submittedName>
        <fullName evidence="2">Transposable element Tcb1 transposase</fullName>
    </submittedName>
</protein>
<dbReference type="EMBL" id="BMAU01021179">
    <property type="protein sequence ID" value="GFX94704.1"/>
    <property type="molecule type" value="Genomic_DNA"/>
</dbReference>
<evidence type="ECO:0000256" key="1">
    <source>
        <dbReference type="SAM" id="Phobius"/>
    </source>
</evidence>
<keyword evidence="3" id="KW-1185">Reference proteome</keyword>
<keyword evidence="1" id="KW-0472">Membrane</keyword>
<keyword evidence="1" id="KW-1133">Transmembrane helix</keyword>
<dbReference type="AlphaFoldDB" id="A0A8X6RLN7"/>
<comment type="caution">
    <text evidence="2">The sequence shown here is derived from an EMBL/GenBank/DDBJ whole genome shotgun (WGS) entry which is preliminary data.</text>
</comment>
<dbReference type="Proteomes" id="UP000887159">
    <property type="component" value="Unassembled WGS sequence"/>
</dbReference>
<keyword evidence="1" id="KW-0812">Transmembrane</keyword>
<accession>A0A8X6RLN7</accession>
<feature type="transmembrane region" description="Helical" evidence="1">
    <location>
        <begin position="96"/>
        <end position="114"/>
    </location>
</feature>
<proteinExistence type="predicted"/>
<sequence length="129" mass="14939">MRTGIFGSYCQKKQTEHSIRPVSSALFSYRYDSFKADRAQRLGYFGLYARRPVRCVPFTTTHCHLRLTWSRKHALWTPQQWSCVMFSPTSPGVTNLYGTFPLIFLGVFLGIINSRIFRINSESRTGYAK</sequence>
<reference evidence="2" key="1">
    <citation type="submission" date="2020-08" db="EMBL/GenBank/DDBJ databases">
        <title>Multicomponent nature underlies the extraordinary mechanical properties of spider dragline silk.</title>
        <authorList>
            <person name="Kono N."/>
            <person name="Nakamura H."/>
            <person name="Mori M."/>
            <person name="Yoshida Y."/>
            <person name="Ohtoshi R."/>
            <person name="Malay A.D."/>
            <person name="Moran D.A.P."/>
            <person name="Tomita M."/>
            <person name="Numata K."/>
            <person name="Arakawa K."/>
        </authorList>
    </citation>
    <scope>NUCLEOTIDE SEQUENCE</scope>
</reference>
<gene>
    <name evidence="2" type="primary">TCB1_77</name>
    <name evidence="2" type="ORF">TNCV_4799811</name>
</gene>
<name>A0A8X6RLN7_TRICX</name>
<evidence type="ECO:0000313" key="2">
    <source>
        <dbReference type="EMBL" id="GFX94704.1"/>
    </source>
</evidence>
<evidence type="ECO:0000313" key="3">
    <source>
        <dbReference type="Proteomes" id="UP000887159"/>
    </source>
</evidence>
<organism evidence="2 3">
    <name type="scientific">Trichonephila clavipes</name>
    <name type="common">Golden silk orbweaver</name>
    <name type="synonym">Nephila clavipes</name>
    <dbReference type="NCBI Taxonomy" id="2585209"/>
    <lineage>
        <taxon>Eukaryota</taxon>
        <taxon>Metazoa</taxon>
        <taxon>Ecdysozoa</taxon>
        <taxon>Arthropoda</taxon>
        <taxon>Chelicerata</taxon>
        <taxon>Arachnida</taxon>
        <taxon>Araneae</taxon>
        <taxon>Araneomorphae</taxon>
        <taxon>Entelegynae</taxon>
        <taxon>Araneoidea</taxon>
        <taxon>Nephilidae</taxon>
        <taxon>Trichonephila</taxon>
    </lineage>
</organism>